<name>A0A559IEW3_9BACL</name>
<dbReference type="RefSeq" id="WP_144994836.1">
    <property type="nucleotide sequence ID" value="NZ_VNJK01000006.1"/>
</dbReference>
<sequence>MFNFNFLGIAFIGEEVPKKKAEQVENKMQEIIERHKELAQAEFDEYLASKGLESAMGVVIKIEKARLKTYD</sequence>
<dbReference type="EMBL" id="VNJK01000006">
    <property type="protein sequence ID" value="TVX86050.1"/>
    <property type="molecule type" value="Genomic_DNA"/>
</dbReference>
<dbReference type="AlphaFoldDB" id="A0A559IEW3"/>
<proteinExistence type="predicted"/>
<organism evidence="1 2">
    <name type="scientific">Paenibacillus agilis</name>
    <dbReference type="NCBI Taxonomy" id="3020863"/>
    <lineage>
        <taxon>Bacteria</taxon>
        <taxon>Bacillati</taxon>
        <taxon>Bacillota</taxon>
        <taxon>Bacilli</taxon>
        <taxon>Bacillales</taxon>
        <taxon>Paenibacillaceae</taxon>
        <taxon>Paenibacillus</taxon>
    </lineage>
</organism>
<protein>
    <submittedName>
        <fullName evidence="1">Uncharacterized protein</fullName>
    </submittedName>
</protein>
<dbReference type="Proteomes" id="UP000318102">
    <property type="component" value="Unassembled WGS sequence"/>
</dbReference>
<accession>A0A559IEW3</accession>
<reference evidence="1 2" key="1">
    <citation type="submission" date="2019-07" db="EMBL/GenBank/DDBJ databases">
        <authorList>
            <person name="Kim J."/>
        </authorList>
    </citation>
    <scope>NUCLEOTIDE SEQUENCE [LARGE SCALE GENOMIC DNA]</scope>
    <source>
        <strain evidence="1 2">N4</strain>
    </source>
</reference>
<evidence type="ECO:0000313" key="1">
    <source>
        <dbReference type="EMBL" id="TVX86050.1"/>
    </source>
</evidence>
<dbReference type="OrthoDB" id="9950306at2"/>
<keyword evidence="2" id="KW-1185">Reference proteome</keyword>
<comment type="caution">
    <text evidence="1">The sequence shown here is derived from an EMBL/GenBank/DDBJ whole genome shotgun (WGS) entry which is preliminary data.</text>
</comment>
<gene>
    <name evidence="1" type="ORF">FPZ44_24215</name>
</gene>
<evidence type="ECO:0000313" key="2">
    <source>
        <dbReference type="Proteomes" id="UP000318102"/>
    </source>
</evidence>
<dbReference type="Gene3D" id="1.10.287.210">
    <property type="match status" value="1"/>
</dbReference>